<accession>A0A267MNW7</accession>
<gene>
    <name evidence="2" type="ORF">CCE28_03250</name>
</gene>
<feature type="domain" description="DUF5714" evidence="1">
    <location>
        <begin position="13"/>
        <end position="191"/>
    </location>
</feature>
<dbReference type="Proteomes" id="UP000216024">
    <property type="component" value="Unassembled WGS sequence"/>
</dbReference>
<dbReference type="AlphaFoldDB" id="A0A267MNW7"/>
<evidence type="ECO:0000313" key="2">
    <source>
        <dbReference type="EMBL" id="PAB60575.1"/>
    </source>
</evidence>
<proteinExistence type="predicted"/>
<dbReference type="InterPro" id="IPR043768">
    <property type="entry name" value="DUF5714"/>
</dbReference>
<evidence type="ECO:0000259" key="1">
    <source>
        <dbReference type="Pfam" id="PF18978"/>
    </source>
</evidence>
<protein>
    <recommendedName>
        <fullName evidence="1">DUF5714 domain-containing protein</fullName>
    </recommendedName>
</protein>
<dbReference type="OrthoDB" id="9813299at2"/>
<comment type="caution">
    <text evidence="2">The sequence shown here is derived from an EMBL/GenBank/DDBJ whole genome shotgun (WGS) entry which is preliminary data.</text>
</comment>
<name>A0A267MNW7_9FIRM</name>
<evidence type="ECO:0000313" key="3">
    <source>
        <dbReference type="Proteomes" id="UP000216024"/>
    </source>
</evidence>
<keyword evidence="3" id="KW-1185">Reference proteome</keyword>
<sequence>MGDFTPMECVEKINEICLTSNSLSIFELGNKLLTLDCVRMHGPEHHYLISAAVITVYCNGTKKEALKQKMLDKALHRANLIQPGSCGYFGVCGASMAVGSAISLIENVTPYKKKELMALGKITLRSQSKIANYMGPRCCKRATYVALEDTHNWLEEQFQLAGNRINNYGSKFVCGFSNSNDTCLKGACKYYNL</sequence>
<dbReference type="RefSeq" id="WP_095130953.1">
    <property type="nucleotide sequence ID" value="NZ_NIBG01000002.1"/>
</dbReference>
<organism evidence="2 3">
    <name type="scientific">Anaeromicrobium sediminis</name>
    <dbReference type="NCBI Taxonomy" id="1478221"/>
    <lineage>
        <taxon>Bacteria</taxon>
        <taxon>Bacillati</taxon>
        <taxon>Bacillota</taxon>
        <taxon>Clostridia</taxon>
        <taxon>Peptostreptococcales</taxon>
        <taxon>Thermotaleaceae</taxon>
        <taxon>Anaeromicrobium</taxon>
    </lineage>
</organism>
<dbReference type="Pfam" id="PF18978">
    <property type="entry name" value="DUF5714"/>
    <property type="match status" value="1"/>
</dbReference>
<reference evidence="2 3" key="1">
    <citation type="submission" date="2017-06" db="EMBL/GenBank/DDBJ databases">
        <title>Draft genome sequence of anaerobic fermentative bacterium Anaeromicrobium sediminis DY2726D isolated from West Pacific Ocean sediments.</title>
        <authorList>
            <person name="Zeng X."/>
        </authorList>
    </citation>
    <scope>NUCLEOTIDE SEQUENCE [LARGE SCALE GENOMIC DNA]</scope>
    <source>
        <strain evidence="2 3">DY2726D</strain>
    </source>
</reference>
<dbReference type="EMBL" id="NIBG01000002">
    <property type="protein sequence ID" value="PAB60575.1"/>
    <property type="molecule type" value="Genomic_DNA"/>
</dbReference>